<comment type="caution">
    <text evidence="2">The sequence shown here is derived from an EMBL/GenBank/DDBJ whole genome shotgun (WGS) entry which is preliminary data.</text>
</comment>
<evidence type="ECO:0000313" key="2">
    <source>
        <dbReference type="EMBL" id="KAK2083782.1"/>
    </source>
</evidence>
<evidence type="ECO:0000256" key="1">
    <source>
        <dbReference type="SAM" id="MobiDB-lite"/>
    </source>
</evidence>
<proteinExistence type="predicted"/>
<feature type="compositionally biased region" description="Basic and acidic residues" evidence="1">
    <location>
        <begin position="51"/>
        <end position="75"/>
    </location>
</feature>
<accession>A0ABQ9THV2</accession>
<dbReference type="Proteomes" id="UP001266305">
    <property type="component" value="Unassembled WGS sequence"/>
</dbReference>
<feature type="region of interest" description="Disordered" evidence="1">
    <location>
        <begin position="51"/>
        <end position="92"/>
    </location>
</feature>
<dbReference type="EMBL" id="JASSZA010000023">
    <property type="protein sequence ID" value="KAK2083782.1"/>
    <property type="molecule type" value="Genomic_DNA"/>
</dbReference>
<evidence type="ECO:0000313" key="3">
    <source>
        <dbReference type="Proteomes" id="UP001266305"/>
    </source>
</evidence>
<gene>
    <name evidence="2" type="ORF">P7K49_039018</name>
</gene>
<feature type="compositionally biased region" description="Acidic residues" evidence="1">
    <location>
        <begin position="76"/>
        <end position="92"/>
    </location>
</feature>
<reference evidence="2 3" key="1">
    <citation type="submission" date="2023-05" db="EMBL/GenBank/DDBJ databases">
        <title>B98-5 Cell Line De Novo Hybrid Assembly: An Optical Mapping Approach.</title>
        <authorList>
            <person name="Kananen K."/>
            <person name="Auerbach J.A."/>
            <person name="Kautto E."/>
            <person name="Blachly J.S."/>
        </authorList>
    </citation>
    <scope>NUCLEOTIDE SEQUENCE [LARGE SCALE GENOMIC DNA]</scope>
    <source>
        <strain evidence="2">B95-8</strain>
        <tissue evidence="2">Cell line</tissue>
    </source>
</reference>
<name>A0ABQ9THV2_SAGOE</name>
<keyword evidence="3" id="KW-1185">Reference proteome</keyword>
<sequence length="92" mass="10433">MRSIFGRIVMGTASASLYKDSGGEKSLWRTQLAASEPAFQIGVKTEILAARARESKKGRESERERANKRESKREREEEEEEEEVAAAEEEED</sequence>
<organism evidence="2 3">
    <name type="scientific">Saguinus oedipus</name>
    <name type="common">Cotton-top tamarin</name>
    <name type="synonym">Oedipomidas oedipus</name>
    <dbReference type="NCBI Taxonomy" id="9490"/>
    <lineage>
        <taxon>Eukaryota</taxon>
        <taxon>Metazoa</taxon>
        <taxon>Chordata</taxon>
        <taxon>Craniata</taxon>
        <taxon>Vertebrata</taxon>
        <taxon>Euteleostomi</taxon>
        <taxon>Mammalia</taxon>
        <taxon>Eutheria</taxon>
        <taxon>Euarchontoglires</taxon>
        <taxon>Primates</taxon>
        <taxon>Haplorrhini</taxon>
        <taxon>Platyrrhini</taxon>
        <taxon>Cebidae</taxon>
        <taxon>Callitrichinae</taxon>
        <taxon>Saguinus</taxon>
    </lineage>
</organism>
<protein>
    <submittedName>
        <fullName evidence="2">Uncharacterized protein</fullName>
    </submittedName>
</protein>